<dbReference type="InterPro" id="IPR029016">
    <property type="entry name" value="GAF-like_dom_sf"/>
</dbReference>
<evidence type="ECO:0000259" key="6">
    <source>
        <dbReference type="PROSITE" id="PS50109"/>
    </source>
</evidence>
<evidence type="ECO:0000313" key="9">
    <source>
        <dbReference type="Proteomes" id="UP000295479"/>
    </source>
</evidence>
<feature type="domain" description="PAS" evidence="7">
    <location>
        <begin position="302"/>
        <end position="374"/>
    </location>
</feature>
<dbReference type="PANTHER" id="PTHR43304">
    <property type="entry name" value="PHYTOCHROME-LIKE PROTEIN CPH1"/>
    <property type="match status" value="1"/>
</dbReference>
<dbReference type="InterPro" id="IPR004358">
    <property type="entry name" value="Sig_transdc_His_kin-like_C"/>
</dbReference>
<evidence type="ECO:0000256" key="2">
    <source>
        <dbReference type="ARBA" id="ARBA00012438"/>
    </source>
</evidence>
<dbReference type="PANTHER" id="PTHR43304:SF1">
    <property type="entry name" value="PAC DOMAIN-CONTAINING PROTEIN"/>
    <property type="match status" value="1"/>
</dbReference>
<dbReference type="SMART" id="SM00091">
    <property type="entry name" value="PAS"/>
    <property type="match status" value="2"/>
</dbReference>
<evidence type="ECO:0000256" key="3">
    <source>
        <dbReference type="ARBA" id="ARBA00022553"/>
    </source>
</evidence>
<dbReference type="Pfam" id="PF01590">
    <property type="entry name" value="GAF"/>
    <property type="match status" value="1"/>
</dbReference>
<dbReference type="InterPro" id="IPR001610">
    <property type="entry name" value="PAC"/>
</dbReference>
<dbReference type="InterPro" id="IPR003594">
    <property type="entry name" value="HATPase_dom"/>
</dbReference>
<dbReference type="SMART" id="SM00387">
    <property type="entry name" value="HATPase_c"/>
    <property type="match status" value="1"/>
</dbReference>
<comment type="caution">
    <text evidence="8">The sequence shown here is derived from an EMBL/GenBank/DDBJ whole genome shotgun (WGS) entry which is preliminary data.</text>
</comment>
<proteinExistence type="predicted"/>
<comment type="catalytic activity">
    <reaction evidence="1">
        <text>ATP + protein L-histidine = ADP + protein N-phospho-L-histidine.</text>
        <dbReference type="EC" id="2.7.13.3"/>
    </reaction>
</comment>
<dbReference type="EMBL" id="SMFK01000008">
    <property type="protein sequence ID" value="TDD95904.1"/>
    <property type="molecule type" value="Genomic_DNA"/>
</dbReference>
<dbReference type="Gene3D" id="3.30.450.20">
    <property type="entry name" value="PAS domain"/>
    <property type="match status" value="2"/>
</dbReference>
<keyword evidence="5" id="KW-0418">Kinase</keyword>
<dbReference type="RefSeq" id="WP_132006384.1">
    <property type="nucleotide sequence ID" value="NZ_SMFK01000008.1"/>
</dbReference>
<dbReference type="Pfam" id="PF08447">
    <property type="entry name" value="PAS_3"/>
    <property type="match status" value="1"/>
</dbReference>
<gene>
    <name evidence="8" type="ORF">E0F76_12395</name>
</gene>
<keyword evidence="4" id="KW-0808">Transferase</keyword>
<dbReference type="InterPro" id="IPR013655">
    <property type="entry name" value="PAS_fold_3"/>
</dbReference>
<dbReference type="PROSITE" id="PS50109">
    <property type="entry name" value="HIS_KIN"/>
    <property type="match status" value="1"/>
</dbReference>
<dbReference type="SUPFAM" id="SSF55781">
    <property type="entry name" value="GAF domain-like"/>
    <property type="match status" value="1"/>
</dbReference>
<dbReference type="PROSITE" id="PS50112">
    <property type="entry name" value="PAS"/>
    <property type="match status" value="1"/>
</dbReference>
<dbReference type="Proteomes" id="UP000295479">
    <property type="component" value="Unassembled WGS sequence"/>
</dbReference>
<dbReference type="Gene3D" id="3.30.450.40">
    <property type="match status" value="1"/>
</dbReference>
<accession>A0A4R5CFA1</accession>
<dbReference type="SMART" id="SM00065">
    <property type="entry name" value="GAF"/>
    <property type="match status" value="1"/>
</dbReference>
<dbReference type="InterPro" id="IPR052162">
    <property type="entry name" value="Sensor_kinase/Photoreceptor"/>
</dbReference>
<protein>
    <recommendedName>
        <fullName evidence="2">histidine kinase</fullName>
        <ecNumber evidence="2">2.7.13.3</ecNumber>
    </recommendedName>
</protein>
<dbReference type="Gene3D" id="1.10.287.130">
    <property type="match status" value="1"/>
</dbReference>
<dbReference type="PRINTS" id="PR00344">
    <property type="entry name" value="BCTRLSENSOR"/>
</dbReference>
<dbReference type="InterPro" id="IPR003018">
    <property type="entry name" value="GAF"/>
</dbReference>
<dbReference type="SMART" id="SM00086">
    <property type="entry name" value="PAC"/>
    <property type="match status" value="2"/>
</dbReference>
<evidence type="ECO:0000256" key="4">
    <source>
        <dbReference type="ARBA" id="ARBA00022679"/>
    </source>
</evidence>
<keyword evidence="3" id="KW-0597">Phosphoprotein</keyword>
<dbReference type="Pfam" id="PF02518">
    <property type="entry name" value="HATPase_c"/>
    <property type="match status" value="1"/>
</dbReference>
<reference evidence="8 9" key="1">
    <citation type="submission" date="2019-03" db="EMBL/GenBank/DDBJ databases">
        <title>Flavobacterium AR-3-4 sp. nov. isolated from arctic soil.</title>
        <authorList>
            <person name="Chaudhary D.K."/>
        </authorList>
    </citation>
    <scope>NUCLEOTIDE SEQUENCE [LARGE SCALE GENOMIC DNA]</scope>
    <source>
        <strain evidence="8 9">AR-3-4</strain>
    </source>
</reference>
<dbReference type="InterPro" id="IPR005467">
    <property type="entry name" value="His_kinase_dom"/>
</dbReference>
<name>A0A4R5CFA1_9FLAO</name>
<evidence type="ECO:0000256" key="5">
    <source>
        <dbReference type="ARBA" id="ARBA00022777"/>
    </source>
</evidence>
<dbReference type="InterPro" id="IPR036890">
    <property type="entry name" value="HATPase_C_sf"/>
</dbReference>
<dbReference type="SUPFAM" id="SSF55874">
    <property type="entry name" value="ATPase domain of HSP90 chaperone/DNA topoisomerase II/histidine kinase"/>
    <property type="match status" value="1"/>
</dbReference>
<feature type="domain" description="Histidine kinase" evidence="6">
    <location>
        <begin position="460"/>
        <end position="673"/>
    </location>
</feature>
<keyword evidence="9" id="KW-1185">Reference proteome</keyword>
<dbReference type="GO" id="GO:0004673">
    <property type="term" value="F:protein histidine kinase activity"/>
    <property type="evidence" value="ECO:0007669"/>
    <property type="project" value="UniProtKB-EC"/>
</dbReference>
<dbReference type="SUPFAM" id="SSF55785">
    <property type="entry name" value="PYP-like sensor domain (PAS domain)"/>
    <property type="match status" value="2"/>
</dbReference>
<dbReference type="InterPro" id="IPR035965">
    <property type="entry name" value="PAS-like_dom_sf"/>
</dbReference>
<evidence type="ECO:0000313" key="8">
    <source>
        <dbReference type="EMBL" id="TDD95904.1"/>
    </source>
</evidence>
<evidence type="ECO:0000256" key="1">
    <source>
        <dbReference type="ARBA" id="ARBA00000085"/>
    </source>
</evidence>
<dbReference type="Gene3D" id="3.30.565.10">
    <property type="entry name" value="Histidine kinase-like ATPase, C-terminal domain"/>
    <property type="match status" value="1"/>
</dbReference>
<dbReference type="OrthoDB" id="5522855at2"/>
<dbReference type="EC" id="2.7.13.3" evidence="2"/>
<dbReference type="NCBIfam" id="TIGR00229">
    <property type="entry name" value="sensory_box"/>
    <property type="match status" value="1"/>
</dbReference>
<organism evidence="8 9">
    <name type="scientific">Flavobacterium cellulosilyticum</name>
    <dbReference type="NCBI Taxonomy" id="2541731"/>
    <lineage>
        <taxon>Bacteria</taxon>
        <taxon>Pseudomonadati</taxon>
        <taxon>Bacteroidota</taxon>
        <taxon>Flavobacteriia</taxon>
        <taxon>Flavobacteriales</taxon>
        <taxon>Flavobacteriaceae</taxon>
        <taxon>Flavobacterium</taxon>
    </lineage>
</organism>
<dbReference type="Pfam" id="PF13426">
    <property type="entry name" value="PAS_9"/>
    <property type="match status" value="1"/>
</dbReference>
<dbReference type="InterPro" id="IPR000014">
    <property type="entry name" value="PAS"/>
</dbReference>
<evidence type="ECO:0000259" key="7">
    <source>
        <dbReference type="PROSITE" id="PS50112"/>
    </source>
</evidence>
<dbReference type="CDD" id="cd00130">
    <property type="entry name" value="PAS"/>
    <property type="match status" value="2"/>
</dbReference>
<sequence length="673" mass="76673">MPELSTNERNRLDELDSYHILGEIEQSDYDFITKVASQICGTKISLISLIAEDKQWFLSHHGLEIRETPREFAFCSHAINKPEDVFIIEDSRKDIRFKENPLVTGDPNIVFYVGVSLVSEKGYPLGTLCVIDDKPKHLSTEQIETLKMLSKQVMQVLELRKKSIVLKELNDKFLKTEKLFNESQRLNKIGAWELDLNTGITHWTDEVYNIHELPLDFNHNFVNAIDFYHPDDRNLITKALNKTLSRGINFDVVCRLITAKDKLKWVRVTGIKWNQIENQPKLIGSFQDITKIKLAKERLDESLAKNKAIFDASSLVSIIITDVSGIITGFNKGAELQLGYKAVEIIGKHSIERLHSKTEIEAVGKELSKKLNTKIEGLDVLFSNAKLGIPETRNWTYIRKDNTDYPVLLSISAIKRNGDITGFLSVGRDIYKIKKVEKDLISLLNISEDQNGRLKNFAYIVSHNLRSHSNGIAMLLDLLKNDNPEIYENDLIKHLQKSSYNLTDTIKHLTDVVQINAQTKDNFIVVPLRPIIEKNCSSLLSLAKKNEVKLKNEVPDNINVIGITAYIDSIILNFLTNGIKYSSKNRVSFIEIKAELVEEFVMLTFKDNGLGIDLKKHGHQLFGIYKTFHKHEDSRGVGLFITKNQIESMGGHIEVESEINVGTTFKIFLKSKK</sequence>
<dbReference type="AlphaFoldDB" id="A0A4R5CFA1"/>